<dbReference type="RefSeq" id="XP_066069833.1">
    <property type="nucleotide sequence ID" value="XM_066213736.1"/>
</dbReference>
<dbReference type="PANTHER" id="PTHR12299">
    <property type="entry name" value="HYALURONIC ACID-BINDING PROTEIN 4"/>
    <property type="match status" value="1"/>
</dbReference>
<sequence length="338" mass="36049">MSVVSKNLFDLLGENDSPAPAPAKPAPKKETTPAAQRNVPGAAPRGSARGRGSNRGNHTVTRDDRVPDNHGTETAGGFDGERVPPARKGNHVRDAHTKGPRGARPNKTSGGHTSQGNGHYRGAKVPAQAGERRQFERRNLAGTQDSQKKVDQGWGANTGEAELKDEVEGEKDAQIEENAPATPAEGAEAAPAPQEPEEPEEVTKSYEDYLAEKAQTALNIAVLGKKQVREVASEVEGKAFVREAVDDFFTGKTKATEAKSKPRKEKVFIEVDGQFAQPSRPPRRDNREGGDRPNRGRGQRGGFGSQRGARGGQRGGQRPSRGPVINANDTNAFPALGA</sequence>
<dbReference type="Pfam" id="PF04774">
    <property type="entry name" value="HABP4_PAI-RBP1"/>
    <property type="match status" value="1"/>
</dbReference>
<dbReference type="KEGG" id="cdep:91088559"/>
<dbReference type="InterPro" id="IPR019084">
    <property type="entry name" value="STM1-like_N"/>
</dbReference>
<feature type="compositionally biased region" description="Low complexity" evidence="3">
    <location>
        <begin position="176"/>
        <end position="192"/>
    </location>
</feature>
<dbReference type="SMART" id="SM01233">
    <property type="entry name" value="HABP4_PAI-RBP1"/>
    <property type="match status" value="1"/>
</dbReference>
<reference evidence="5" key="1">
    <citation type="submission" date="2016-06" db="EMBL/GenBank/DDBJ databases">
        <authorList>
            <person name="Cuomo C."/>
            <person name="Litvintseva A."/>
            <person name="Heitman J."/>
            <person name="Chen Y."/>
            <person name="Sun S."/>
            <person name="Springer D."/>
            <person name="Dromer F."/>
            <person name="Young S."/>
            <person name="Zeng Q."/>
            <person name="Chapman S."/>
            <person name="Gujja S."/>
            <person name="Saif S."/>
            <person name="Birren B."/>
        </authorList>
    </citation>
    <scope>NUCLEOTIDE SEQUENCE</scope>
    <source>
        <strain evidence="5">CBS 7841</strain>
    </source>
</reference>
<dbReference type="AlphaFoldDB" id="A0AAJ8JVB3"/>
<comment type="subcellular location">
    <subcellularLocation>
        <location evidence="1">Cytoplasm</location>
    </subcellularLocation>
</comment>
<dbReference type="Proteomes" id="UP000094043">
    <property type="component" value="Chromosome 5"/>
</dbReference>
<feature type="compositionally biased region" description="Basic and acidic residues" evidence="3">
    <location>
        <begin position="254"/>
        <end position="269"/>
    </location>
</feature>
<reference evidence="5" key="2">
    <citation type="journal article" date="2022" name="Elife">
        <title>Obligate sexual reproduction of a homothallic fungus closely related to the Cryptococcus pathogenic species complex.</title>
        <authorList>
            <person name="Passer A.R."/>
            <person name="Clancey S.A."/>
            <person name="Shea T."/>
            <person name="David-Palma M."/>
            <person name="Averette A.F."/>
            <person name="Boekhout T."/>
            <person name="Porcel B.M."/>
            <person name="Nowrousian M."/>
            <person name="Cuomo C.A."/>
            <person name="Sun S."/>
            <person name="Heitman J."/>
            <person name="Coelho M.A."/>
        </authorList>
    </citation>
    <scope>NUCLEOTIDE SEQUENCE</scope>
    <source>
        <strain evidence="5">CBS 7841</strain>
    </source>
</reference>
<feature type="compositionally biased region" description="Low complexity" evidence="3">
    <location>
        <begin position="32"/>
        <end position="57"/>
    </location>
</feature>
<keyword evidence="2" id="KW-0963">Cytoplasm</keyword>
<evidence type="ECO:0000256" key="1">
    <source>
        <dbReference type="ARBA" id="ARBA00004496"/>
    </source>
</evidence>
<dbReference type="GeneID" id="91088559"/>
<feature type="region of interest" description="Disordered" evidence="3">
    <location>
        <begin position="254"/>
        <end position="338"/>
    </location>
</feature>
<gene>
    <name evidence="5" type="ORF">L203_104349</name>
</gene>
<dbReference type="InterPro" id="IPR006861">
    <property type="entry name" value="HABP4_PAIRBP1-bd"/>
</dbReference>
<dbReference type="Pfam" id="PF09598">
    <property type="entry name" value="Stm1_N"/>
    <property type="match status" value="1"/>
</dbReference>
<feature type="compositionally biased region" description="Basic and acidic residues" evidence="3">
    <location>
        <begin position="161"/>
        <end position="174"/>
    </location>
</feature>
<evidence type="ECO:0000259" key="4">
    <source>
        <dbReference type="SMART" id="SM01233"/>
    </source>
</evidence>
<name>A0AAJ8JVB3_9TREE</name>
<feature type="domain" description="Hyaluronan/mRNA-binding protein" evidence="4">
    <location>
        <begin position="131"/>
        <end position="232"/>
    </location>
</feature>
<dbReference type="GO" id="GO:0005634">
    <property type="term" value="C:nucleus"/>
    <property type="evidence" value="ECO:0007669"/>
    <property type="project" value="TreeGrafter"/>
</dbReference>
<accession>A0AAJ8JVB3</accession>
<feature type="compositionally biased region" description="Basic and acidic residues" evidence="3">
    <location>
        <begin position="130"/>
        <end position="139"/>
    </location>
</feature>
<feature type="compositionally biased region" description="Polar residues" evidence="3">
    <location>
        <begin position="106"/>
        <end position="117"/>
    </location>
</feature>
<feature type="compositionally biased region" description="Basic and acidic residues" evidence="3">
    <location>
        <begin position="60"/>
        <end position="71"/>
    </location>
</feature>
<dbReference type="InterPro" id="IPR039764">
    <property type="entry name" value="HABP4/SERBP1-like"/>
</dbReference>
<feature type="region of interest" description="Disordered" evidence="3">
    <location>
        <begin position="1"/>
        <end position="208"/>
    </location>
</feature>
<feature type="compositionally biased region" description="Basic and acidic residues" evidence="3">
    <location>
        <begin position="282"/>
        <end position="294"/>
    </location>
</feature>
<dbReference type="EMBL" id="CP143788">
    <property type="protein sequence ID" value="WVN89133.1"/>
    <property type="molecule type" value="Genomic_DNA"/>
</dbReference>
<evidence type="ECO:0000313" key="6">
    <source>
        <dbReference type="Proteomes" id="UP000094043"/>
    </source>
</evidence>
<dbReference type="Gene3D" id="6.10.140.1040">
    <property type="match status" value="1"/>
</dbReference>
<dbReference type="GO" id="GO:0005737">
    <property type="term" value="C:cytoplasm"/>
    <property type="evidence" value="ECO:0007669"/>
    <property type="project" value="UniProtKB-SubCell"/>
</dbReference>
<evidence type="ECO:0000256" key="3">
    <source>
        <dbReference type="SAM" id="MobiDB-lite"/>
    </source>
</evidence>
<evidence type="ECO:0000256" key="2">
    <source>
        <dbReference type="ARBA" id="ARBA00022490"/>
    </source>
</evidence>
<evidence type="ECO:0000313" key="5">
    <source>
        <dbReference type="EMBL" id="WVN89133.1"/>
    </source>
</evidence>
<feature type="compositionally biased region" description="Gly residues" evidence="3">
    <location>
        <begin position="299"/>
        <end position="315"/>
    </location>
</feature>
<dbReference type="PANTHER" id="PTHR12299:SF17">
    <property type="entry name" value="AT19571P-RELATED"/>
    <property type="match status" value="1"/>
</dbReference>
<dbReference type="GO" id="GO:0003723">
    <property type="term" value="F:RNA binding"/>
    <property type="evidence" value="ECO:0007669"/>
    <property type="project" value="InterPro"/>
</dbReference>
<protein>
    <recommendedName>
        <fullName evidence="4">Hyaluronan/mRNA-binding protein domain-containing protein</fullName>
    </recommendedName>
</protein>
<reference evidence="5" key="3">
    <citation type="submission" date="2024-01" db="EMBL/GenBank/DDBJ databases">
        <authorList>
            <person name="Coelho M.A."/>
            <person name="David-Palma M."/>
            <person name="Shea T."/>
            <person name="Sun S."/>
            <person name="Cuomo C.A."/>
            <person name="Heitman J."/>
        </authorList>
    </citation>
    <scope>NUCLEOTIDE SEQUENCE</scope>
    <source>
        <strain evidence="5">CBS 7841</strain>
    </source>
</reference>
<organism evidence="5 6">
    <name type="scientific">Cryptococcus depauperatus CBS 7841</name>
    <dbReference type="NCBI Taxonomy" id="1295531"/>
    <lineage>
        <taxon>Eukaryota</taxon>
        <taxon>Fungi</taxon>
        <taxon>Dikarya</taxon>
        <taxon>Basidiomycota</taxon>
        <taxon>Agaricomycotina</taxon>
        <taxon>Tremellomycetes</taxon>
        <taxon>Tremellales</taxon>
        <taxon>Cryptococcaceae</taxon>
        <taxon>Cryptococcus</taxon>
    </lineage>
</organism>
<keyword evidence="6" id="KW-1185">Reference proteome</keyword>
<proteinExistence type="predicted"/>